<dbReference type="FunFam" id="3.40.50.10090:FF:000009">
    <property type="entry name" value="Uroporphyrinogen-III synthase, chloroplastic"/>
    <property type="match status" value="1"/>
</dbReference>
<dbReference type="EMBL" id="JAMSHJ010000005">
    <property type="protein sequence ID" value="KAI5404374.1"/>
    <property type="molecule type" value="Genomic_DNA"/>
</dbReference>
<evidence type="ECO:0000256" key="5">
    <source>
        <dbReference type="ARBA" id="ARBA00023244"/>
    </source>
</evidence>
<dbReference type="Gene3D" id="3.40.50.10090">
    <property type="match status" value="2"/>
</dbReference>
<dbReference type="InterPro" id="IPR036108">
    <property type="entry name" value="4pyrrol_syn_uPrphyn_synt_sf"/>
</dbReference>
<evidence type="ECO:0000256" key="7">
    <source>
        <dbReference type="RuleBase" id="RU366031"/>
    </source>
</evidence>
<feature type="compositionally biased region" description="Basic and acidic residues" evidence="8">
    <location>
        <begin position="384"/>
        <end position="397"/>
    </location>
</feature>
<dbReference type="GO" id="GO:0006780">
    <property type="term" value="P:uroporphyrinogen III biosynthetic process"/>
    <property type="evidence" value="ECO:0007669"/>
    <property type="project" value="UniProtKB-UniRule"/>
</dbReference>
<accession>A0A9D4WML3</accession>
<evidence type="ECO:0000256" key="3">
    <source>
        <dbReference type="ARBA" id="ARBA00013109"/>
    </source>
</evidence>
<organism evidence="10 11">
    <name type="scientific">Pisum sativum</name>
    <name type="common">Garden pea</name>
    <name type="synonym">Lathyrus oleraceus</name>
    <dbReference type="NCBI Taxonomy" id="3888"/>
    <lineage>
        <taxon>Eukaryota</taxon>
        <taxon>Viridiplantae</taxon>
        <taxon>Streptophyta</taxon>
        <taxon>Embryophyta</taxon>
        <taxon>Tracheophyta</taxon>
        <taxon>Spermatophyta</taxon>
        <taxon>Magnoliopsida</taxon>
        <taxon>eudicotyledons</taxon>
        <taxon>Gunneridae</taxon>
        <taxon>Pentapetalae</taxon>
        <taxon>rosids</taxon>
        <taxon>fabids</taxon>
        <taxon>Fabales</taxon>
        <taxon>Fabaceae</taxon>
        <taxon>Papilionoideae</taxon>
        <taxon>50 kb inversion clade</taxon>
        <taxon>NPAAA clade</taxon>
        <taxon>Hologalegina</taxon>
        <taxon>IRL clade</taxon>
        <taxon>Fabeae</taxon>
        <taxon>Lathyrus</taxon>
    </lineage>
</organism>
<dbReference type="GO" id="GO:0006782">
    <property type="term" value="P:protoporphyrinogen IX biosynthetic process"/>
    <property type="evidence" value="ECO:0007669"/>
    <property type="project" value="UniProtKB-UniRule"/>
</dbReference>
<dbReference type="CDD" id="cd06578">
    <property type="entry name" value="HemD"/>
    <property type="match status" value="1"/>
</dbReference>
<dbReference type="GO" id="GO:0004852">
    <property type="term" value="F:uroporphyrinogen-III synthase activity"/>
    <property type="evidence" value="ECO:0007669"/>
    <property type="project" value="UniProtKB-UniRule"/>
</dbReference>
<evidence type="ECO:0000259" key="9">
    <source>
        <dbReference type="Pfam" id="PF02602"/>
    </source>
</evidence>
<reference evidence="10 11" key="1">
    <citation type="journal article" date="2022" name="Nat. Genet.">
        <title>Improved pea reference genome and pan-genome highlight genomic features and evolutionary characteristics.</title>
        <authorList>
            <person name="Yang T."/>
            <person name="Liu R."/>
            <person name="Luo Y."/>
            <person name="Hu S."/>
            <person name="Wang D."/>
            <person name="Wang C."/>
            <person name="Pandey M.K."/>
            <person name="Ge S."/>
            <person name="Xu Q."/>
            <person name="Li N."/>
            <person name="Li G."/>
            <person name="Huang Y."/>
            <person name="Saxena R.K."/>
            <person name="Ji Y."/>
            <person name="Li M."/>
            <person name="Yan X."/>
            <person name="He Y."/>
            <person name="Liu Y."/>
            <person name="Wang X."/>
            <person name="Xiang C."/>
            <person name="Varshney R.K."/>
            <person name="Ding H."/>
            <person name="Gao S."/>
            <person name="Zong X."/>
        </authorList>
    </citation>
    <scope>NUCLEOTIDE SEQUENCE [LARGE SCALE GENOMIC DNA]</scope>
    <source>
        <strain evidence="10 11">cv. Zhongwan 6</strain>
    </source>
</reference>
<keyword evidence="4 7" id="KW-0456">Lyase</keyword>
<feature type="region of interest" description="Disordered" evidence="8">
    <location>
        <begin position="380"/>
        <end position="417"/>
    </location>
</feature>
<dbReference type="InterPro" id="IPR039793">
    <property type="entry name" value="UROS/Hem4"/>
</dbReference>
<evidence type="ECO:0000256" key="6">
    <source>
        <dbReference type="ARBA" id="ARBA00048617"/>
    </source>
</evidence>
<dbReference type="InterPro" id="IPR003754">
    <property type="entry name" value="4pyrrol_synth_uPrphyn_synth"/>
</dbReference>
<comment type="pathway">
    <text evidence="1 7">Porphyrin-containing compound metabolism; protoporphyrin-IX biosynthesis; coproporphyrinogen-III from 5-aminolevulinate: step 3/4.</text>
</comment>
<comment type="similarity">
    <text evidence="2 7">Belongs to the uroporphyrinogen-III synthase family.</text>
</comment>
<evidence type="ECO:0000256" key="1">
    <source>
        <dbReference type="ARBA" id="ARBA00004772"/>
    </source>
</evidence>
<comment type="catalytic activity">
    <reaction evidence="6 7">
        <text>hydroxymethylbilane = uroporphyrinogen III + H2O</text>
        <dbReference type="Rhea" id="RHEA:18965"/>
        <dbReference type="ChEBI" id="CHEBI:15377"/>
        <dbReference type="ChEBI" id="CHEBI:57308"/>
        <dbReference type="ChEBI" id="CHEBI:57845"/>
        <dbReference type="EC" id="4.2.1.75"/>
    </reaction>
</comment>
<dbReference type="EC" id="4.2.1.75" evidence="3 7"/>
<dbReference type="Pfam" id="PF02602">
    <property type="entry name" value="HEM4"/>
    <property type="match status" value="1"/>
</dbReference>
<feature type="domain" description="Tetrapyrrole biosynthesis uroporphyrinogen III synthase" evidence="9">
    <location>
        <begin position="69"/>
        <end position="288"/>
    </location>
</feature>
<sequence length="417" mass="45504">MAKFSVSPLCSPPSPRLQLHRQPFFTVSQPIAHPASSATDSNFTFTFATTSNLTPKVVVTRERGKNNKLINALAKHEISCLELPLIEHLRGPDFDRLPHALSDNAFDWIIITSPEAGSVFLEAWKTAGMPRTRIGVVGSGTASIFKEALLSSNKSLDVAFSPSKATGKVLATELPKIGNKTTILYPASAKASNEIEEGLSSRGFEVTRMNTYTTVPVQHVDQMVLKQALAAPVVTVASPSAIRAWKNLLSDSDWSNYVACIGETTAAMSRRLGFKNVYHPTQPGLEGYVYAECSLSEQLSNLTEKEKAVKDLKLDTCVSHDFKGKSSAASRKGLENMVDKPKLNSMDKDSEAQFKRPNCNWMGIITPNISRLPDVNITPPMANDIKEGEKNSEKEVFMDGNDQGSVVENDSNTKEVA</sequence>
<keyword evidence="5 7" id="KW-0627">Porphyrin biosynthesis</keyword>
<dbReference type="AlphaFoldDB" id="A0A9D4WML3"/>
<comment type="function">
    <text evidence="7">Catalyzes cyclization of the linear tetrapyrrole, hydroxymethylbilane, to the macrocyclic uroporphyrinogen III.</text>
</comment>
<evidence type="ECO:0000256" key="4">
    <source>
        <dbReference type="ARBA" id="ARBA00023239"/>
    </source>
</evidence>
<dbReference type="Gramene" id="Psat05G0151200-T1">
    <property type="protein sequence ID" value="KAI5404374.1"/>
    <property type="gene ID" value="KIW84_051512"/>
</dbReference>
<gene>
    <name evidence="10" type="ORF">KIW84_051512</name>
</gene>
<dbReference type="PANTHER" id="PTHR38042">
    <property type="entry name" value="UROPORPHYRINOGEN-III SYNTHASE, CHLOROPLASTIC"/>
    <property type="match status" value="1"/>
</dbReference>
<name>A0A9D4WML3_PEA</name>
<comment type="caution">
    <text evidence="10">The sequence shown here is derived from an EMBL/GenBank/DDBJ whole genome shotgun (WGS) entry which is preliminary data.</text>
</comment>
<evidence type="ECO:0000313" key="11">
    <source>
        <dbReference type="Proteomes" id="UP001058974"/>
    </source>
</evidence>
<proteinExistence type="inferred from homology"/>
<dbReference type="GO" id="GO:0009507">
    <property type="term" value="C:chloroplast"/>
    <property type="evidence" value="ECO:0007669"/>
    <property type="project" value="TreeGrafter"/>
</dbReference>
<evidence type="ECO:0000313" key="10">
    <source>
        <dbReference type="EMBL" id="KAI5404374.1"/>
    </source>
</evidence>
<dbReference type="PANTHER" id="PTHR38042:SF1">
    <property type="entry name" value="UROPORPHYRINOGEN-III SYNTHASE, CHLOROPLASTIC"/>
    <property type="match status" value="1"/>
</dbReference>
<evidence type="ECO:0000256" key="8">
    <source>
        <dbReference type="SAM" id="MobiDB-lite"/>
    </source>
</evidence>
<dbReference type="SUPFAM" id="SSF69618">
    <property type="entry name" value="HemD-like"/>
    <property type="match status" value="1"/>
</dbReference>
<keyword evidence="11" id="KW-1185">Reference proteome</keyword>
<protein>
    <recommendedName>
        <fullName evidence="3 7">Uroporphyrinogen-III synthase</fullName>
        <ecNumber evidence="3 7">4.2.1.75</ecNumber>
    </recommendedName>
</protein>
<evidence type="ECO:0000256" key="2">
    <source>
        <dbReference type="ARBA" id="ARBA00008133"/>
    </source>
</evidence>
<dbReference type="Proteomes" id="UP001058974">
    <property type="component" value="Chromosome 5"/>
</dbReference>